<keyword evidence="5" id="KW-1185">Reference proteome</keyword>
<evidence type="ECO:0000313" key="5">
    <source>
        <dbReference type="Proteomes" id="UP000316298"/>
    </source>
</evidence>
<dbReference type="SUPFAM" id="SSF55729">
    <property type="entry name" value="Acyl-CoA N-acyltransferases (Nat)"/>
    <property type="match status" value="2"/>
</dbReference>
<dbReference type="InterPro" id="IPR000182">
    <property type="entry name" value="GNAT_dom"/>
</dbReference>
<dbReference type="Proteomes" id="UP000316298">
    <property type="component" value="Unassembled WGS sequence"/>
</dbReference>
<evidence type="ECO:0000313" key="4">
    <source>
        <dbReference type="EMBL" id="TQJ12305.1"/>
    </source>
</evidence>
<accession>A0A542EAF0</accession>
<keyword evidence="2" id="KW-0012">Acyltransferase</keyword>
<dbReference type="AlphaFoldDB" id="A0A542EAF0"/>
<dbReference type="OrthoDB" id="4119890at2"/>
<dbReference type="EMBL" id="VFMM01000002">
    <property type="protein sequence ID" value="TQJ12305.1"/>
    <property type="molecule type" value="Genomic_DNA"/>
</dbReference>
<proteinExistence type="predicted"/>
<dbReference type="PANTHER" id="PTHR43877:SF1">
    <property type="entry name" value="ACETYLTRANSFERASE"/>
    <property type="match status" value="1"/>
</dbReference>
<dbReference type="GO" id="GO:0016747">
    <property type="term" value="F:acyltransferase activity, transferring groups other than amino-acyl groups"/>
    <property type="evidence" value="ECO:0007669"/>
    <property type="project" value="InterPro"/>
</dbReference>
<protein>
    <submittedName>
        <fullName evidence="4">Putative N-acetyltransferase YhbS</fullName>
    </submittedName>
</protein>
<dbReference type="Pfam" id="PF00583">
    <property type="entry name" value="Acetyltransf_1"/>
    <property type="match status" value="1"/>
</dbReference>
<organism evidence="4 5">
    <name type="scientific">Kribbella jejuensis</name>
    <dbReference type="NCBI Taxonomy" id="236068"/>
    <lineage>
        <taxon>Bacteria</taxon>
        <taxon>Bacillati</taxon>
        <taxon>Actinomycetota</taxon>
        <taxon>Actinomycetes</taxon>
        <taxon>Propionibacteriales</taxon>
        <taxon>Kribbellaceae</taxon>
        <taxon>Kribbella</taxon>
    </lineage>
</organism>
<keyword evidence="1 4" id="KW-0808">Transferase</keyword>
<sequence length="305" mass="32782">MTTRAVVRLAVAADAGAVAAVRRAVYPYKAMSAAAVAHMITVQSPGERFLPLVALRDGEVVAWGSAGLNVWTSEPGQAEAIVYVHPEHRRQGIGGALAERLHQHLSEVGAVRVRTFVHPDGLKFAHKLGYDGTRQMHFSGLDLTKELPEQPPTPDGIKLVSFADLDPRTAYTADTVASLDEPSDSPLDAVEYDMWLEEIWNGPSMDKSLSVGAMAGDELVAFTVVETATDRMWSGMTGTIPGYRGRGLAKLVKSVALRRAAAAGITAAYTSNDDENGPMLAVNNWLGYQRVQTELGLLRTLDSDA</sequence>
<comment type="caution">
    <text evidence="4">The sequence shown here is derived from an EMBL/GenBank/DDBJ whole genome shotgun (WGS) entry which is preliminary data.</text>
</comment>
<evidence type="ECO:0000256" key="2">
    <source>
        <dbReference type="ARBA" id="ARBA00023315"/>
    </source>
</evidence>
<dbReference type="InterPro" id="IPR050832">
    <property type="entry name" value="Bact_Acetyltransf"/>
</dbReference>
<evidence type="ECO:0000259" key="3">
    <source>
        <dbReference type="PROSITE" id="PS51186"/>
    </source>
</evidence>
<dbReference type="InterPro" id="IPR016181">
    <property type="entry name" value="Acyl_CoA_acyltransferase"/>
</dbReference>
<feature type="domain" description="N-acetyltransferase" evidence="3">
    <location>
        <begin position="5"/>
        <end position="148"/>
    </location>
</feature>
<gene>
    <name evidence="4" type="ORF">FB475_5245</name>
</gene>
<dbReference type="PANTHER" id="PTHR43877">
    <property type="entry name" value="AMINOALKYLPHOSPHONATE N-ACETYLTRANSFERASE-RELATED-RELATED"/>
    <property type="match status" value="1"/>
</dbReference>
<feature type="domain" description="N-acetyltransferase" evidence="3">
    <location>
        <begin position="163"/>
        <end position="305"/>
    </location>
</feature>
<evidence type="ECO:0000256" key="1">
    <source>
        <dbReference type="ARBA" id="ARBA00022679"/>
    </source>
</evidence>
<dbReference type="PROSITE" id="PS51186">
    <property type="entry name" value="GNAT"/>
    <property type="match status" value="2"/>
</dbReference>
<dbReference type="Gene3D" id="3.40.630.30">
    <property type="match status" value="1"/>
</dbReference>
<reference evidence="4 5" key="1">
    <citation type="submission" date="2019-06" db="EMBL/GenBank/DDBJ databases">
        <title>Sequencing the genomes of 1000 actinobacteria strains.</title>
        <authorList>
            <person name="Klenk H.-P."/>
        </authorList>
    </citation>
    <scope>NUCLEOTIDE SEQUENCE [LARGE SCALE GENOMIC DNA]</scope>
    <source>
        <strain evidence="4 5">DSM 17305</strain>
    </source>
</reference>
<dbReference type="RefSeq" id="WP_141859162.1">
    <property type="nucleotide sequence ID" value="NZ_BAAAKA010000043.1"/>
</dbReference>
<dbReference type="CDD" id="cd04301">
    <property type="entry name" value="NAT_SF"/>
    <property type="match status" value="1"/>
</dbReference>
<name>A0A542EAF0_9ACTN</name>